<reference evidence="4" key="1">
    <citation type="submission" date="2020-07" db="EMBL/GenBank/DDBJ databases">
        <authorList>
            <person name="Pothier F. J."/>
        </authorList>
    </citation>
    <scope>NUCLEOTIDE SEQUENCE</scope>
    <source>
        <strain evidence="4">CFBP 2533</strain>
    </source>
</reference>
<dbReference type="EMBL" id="LR828261">
    <property type="protein sequence ID" value="CAD0360142.1"/>
    <property type="molecule type" value="Genomic_DNA"/>
</dbReference>
<evidence type="ECO:0000256" key="2">
    <source>
        <dbReference type="SAM" id="SignalP"/>
    </source>
</evidence>
<dbReference type="Pfam" id="PF07715">
    <property type="entry name" value="Plug"/>
    <property type="match status" value="1"/>
</dbReference>
<keyword evidence="1" id="KW-0812">Transmembrane</keyword>
<organism evidence="4">
    <name type="scientific">Xanthomonas hortorum pv. pelargonii</name>
    <dbReference type="NCBI Taxonomy" id="453602"/>
    <lineage>
        <taxon>Bacteria</taxon>
        <taxon>Pseudomonadati</taxon>
        <taxon>Pseudomonadota</taxon>
        <taxon>Gammaproteobacteria</taxon>
        <taxon>Lysobacterales</taxon>
        <taxon>Lysobacteraceae</taxon>
        <taxon>Xanthomonas</taxon>
    </lineage>
</organism>
<dbReference type="PANTHER" id="PTHR47234:SF1">
    <property type="entry name" value="TONB-DEPENDENT RECEPTOR"/>
    <property type="match status" value="1"/>
</dbReference>
<keyword evidence="1" id="KW-1134">Transmembrane beta strand</keyword>
<evidence type="ECO:0000259" key="3">
    <source>
        <dbReference type="Pfam" id="PF07715"/>
    </source>
</evidence>
<keyword evidence="1" id="KW-0813">Transport</keyword>
<keyword evidence="1" id="KW-0472">Membrane</keyword>
<gene>
    <name evidence="4" type="primary">btuB_43</name>
    <name evidence="4" type="ORF">CFBP2533_44290</name>
</gene>
<proteinExistence type="inferred from homology"/>
<name>A0A6V7F9A6_9XANT</name>
<dbReference type="AlphaFoldDB" id="A0A6V7F9A6"/>
<protein>
    <submittedName>
        <fullName evidence="4">Vitamin B12 transporter BtuB</fullName>
    </submittedName>
</protein>
<dbReference type="Gene3D" id="2.170.130.10">
    <property type="entry name" value="TonB-dependent receptor, plug domain"/>
    <property type="match status" value="1"/>
</dbReference>
<dbReference type="InterPro" id="IPR012910">
    <property type="entry name" value="Plug_dom"/>
</dbReference>
<keyword evidence="1" id="KW-0998">Cell outer membrane</keyword>
<feature type="chain" id="PRO_5033573148" evidence="2">
    <location>
        <begin position="29"/>
        <end position="270"/>
    </location>
</feature>
<dbReference type="GO" id="GO:0009279">
    <property type="term" value="C:cell outer membrane"/>
    <property type="evidence" value="ECO:0007669"/>
    <property type="project" value="UniProtKB-SubCell"/>
</dbReference>
<feature type="signal peptide" evidence="2">
    <location>
        <begin position="1"/>
        <end position="28"/>
    </location>
</feature>
<sequence>MTDYRRCRPQLLAHAVLLALLSPSPALAQQASAPQQLDVVTVTGSRIKRVQAIGAEEIRAQGFTTVYDMLGTLNQAIGMVEADVSRGSHTPNASPLNLRNLGPNRSLLLVNGRRVADYPLPYNGQSNVSNYSNIPAAAVDRVEVLTGGASAIYGSDAIAGVVNVILKQNYSGDQFRMRGGTATEGGRDTADVSWAGGRTGANWSVTYALQHTSRDPLFGRDRPQMDDASDAPYSAWTAEQRRVGFRPSSGIALIDNATGTCQAPPPGACE</sequence>
<evidence type="ECO:0000313" key="4">
    <source>
        <dbReference type="EMBL" id="CAD0360146.1"/>
    </source>
</evidence>
<dbReference type="PROSITE" id="PS52016">
    <property type="entry name" value="TONB_DEPENDENT_REC_3"/>
    <property type="match status" value="1"/>
</dbReference>
<evidence type="ECO:0000256" key="1">
    <source>
        <dbReference type="PROSITE-ProRule" id="PRU01360"/>
    </source>
</evidence>
<comment type="similarity">
    <text evidence="1">Belongs to the TonB-dependent receptor family.</text>
</comment>
<comment type="subcellular location">
    <subcellularLocation>
        <location evidence="1">Cell outer membrane</location>
        <topology evidence="1">Multi-pass membrane protein</topology>
    </subcellularLocation>
</comment>
<dbReference type="SUPFAM" id="SSF56935">
    <property type="entry name" value="Porins"/>
    <property type="match status" value="1"/>
</dbReference>
<accession>A0A6V7F9A6</accession>
<keyword evidence="2" id="KW-0732">Signal</keyword>
<feature type="domain" description="TonB-dependent receptor plug" evidence="3">
    <location>
        <begin position="49"/>
        <end position="161"/>
    </location>
</feature>
<dbReference type="EMBL" id="LR828261">
    <property type="protein sequence ID" value="CAD0360146.1"/>
    <property type="molecule type" value="Genomic_DNA"/>
</dbReference>
<dbReference type="InterPro" id="IPR037066">
    <property type="entry name" value="Plug_dom_sf"/>
</dbReference>
<dbReference type="InterPro" id="IPR039426">
    <property type="entry name" value="TonB-dep_rcpt-like"/>
</dbReference>
<dbReference type="PANTHER" id="PTHR47234">
    <property type="match status" value="1"/>
</dbReference>